<dbReference type="GO" id="GO:0000177">
    <property type="term" value="C:cytoplasmic exosome (RNase complex)"/>
    <property type="evidence" value="ECO:0000318"/>
    <property type="project" value="GO_Central"/>
</dbReference>
<evidence type="ECO:0000256" key="4">
    <source>
        <dbReference type="ARBA" id="ARBA00022490"/>
    </source>
</evidence>
<keyword evidence="8" id="KW-0539">Nucleus</keyword>
<evidence type="ECO:0000259" key="10">
    <source>
        <dbReference type="Pfam" id="PF01138"/>
    </source>
</evidence>
<dbReference type="AlphaFoldDB" id="A9RPF4"/>
<dbReference type="InterPro" id="IPR015847">
    <property type="entry name" value="ExoRNase_PH_dom2"/>
</dbReference>
<dbReference type="PaxDb" id="3218-PP1S20_190V6.1"/>
<dbReference type="STRING" id="3218.A9RPF4"/>
<keyword evidence="6" id="KW-0271">Exosome</keyword>
<dbReference type="GO" id="GO:0035925">
    <property type="term" value="F:mRNA 3'-UTR AU-rich region binding"/>
    <property type="evidence" value="ECO:0000318"/>
    <property type="project" value="GO_Central"/>
</dbReference>
<evidence type="ECO:0000256" key="6">
    <source>
        <dbReference type="ARBA" id="ARBA00022835"/>
    </source>
</evidence>
<dbReference type="Pfam" id="PF03725">
    <property type="entry name" value="RNase_PH_C"/>
    <property type="match status" value="1"/>
</dbReference>
<comment type="similarity">
    <text evidence="3">Belongs to the RNase PH family.</text>
</comment>
<dbReference type="Gene3D" id="3.30.230.70">
    <property type="entry name" value="GHMP Kinase, N-terminal domain"/>
    <property type="match status" value="1"/>
</dbReference>
<dbReference type="FunCoup" id="A9RPF4">
    <property type="interactions" value="3082"/>
</dbReference>
<dbReference type="FunFam" id="3.30.230.70:FF:000017">
    <property type="entry name" value="Exosome complex component Rrp42"/>
    <property type="match status" value="1"/>
</dbReference>
<evidence type="ECO:0000256" key="5">
    <source>
        <dbReference type="ARBA" id="ARBA00022552"/>
    </source>
</evidence>
<feature type="domain" description="Exoribonuclease phosphorolytic" evidence="10">
    <location>
        <begin position="49"/>
        <end position="183"/>
    </location>
</feature>
<dbReference type="KEGG" id="ppp:112296127"/>
<dbReference type="PANTHER" id="PTHR11097">
    <property type="entry name" value="EXOSOME COMPLEX EXONUCLEASE RIBOSOMAL RNA PROCESSING PROTEIN"/>
    <property type="match status" value="1"/>
</dbReference>
<organism evidence="12">
    <name type="scientific">Physcomitrium patens</name>
    <name type="common">Spreading-leaved earth moss</name>
    <name type="synonym">Physcomitrella patens</name>
    <dbReference type="NCBI Taxonomy" id="3218"/>
    <lineage>
        <taxon>Eukaryota</taxon>
        <taxon>Viridiplantae</taxon>
        <taxon>Streptophyta</taxon>
        <taxon>Embryophyta</taxon>
        <taxon>Bryophyta</taxon>
        <taxon>Bryophytina</taxon>
        <taxon>Bryopsida</taxon>
        <taxon>Funariidae</taxon>
        <taxon>Funariales</taxon>
        <taxon>Funariaceae</taxon>
        <taxon>Physcomitrium</taxon>
    </lineage>
</organism>
<evidence type="ECO:0000256" key="7">
    <source>
        <dbReference type="ARBA" id="ARBA00022884"/>
    </source>
</evidence>
<dbReference type="GO" id="GO:0000176">
    <property type="term" value="C:nuclear exosome (RNase complex)"/>
    <property type="evidence" value="ECO:0000318"/>
    <property type="project" value="GO_Central"/>
</dbReference>
<dbReference type="InterPro" id="IPR036345">
    <property type="entry name" value="ExoRNase_PH_dom2_sf"/>
</dbReference>
<dbReference type="InterPro" id="IPR001247">
    <property type="entry name" value="ExoRNase_PH_dom1"/>
</dbReference>
<evidence type="ECO:0000256" key="1">
    <source>
        <dbReference type="ARBA" id="ARBA00004496"/>
    </source>
</evidence>
<keyword evidence="4" id="KW-0963">Cytoplasm</keyword>
<reference evidence="13" key="3">
    <citation type="submission" date="2020-12" db="UniProtKB">
        <authorList>
            <consortium name="EnsemblPlants"/>
        </authorList>
    </citation>
    <scope>IDENTIFICATION</scope>
</reference>
<evidence type="ECO:0000313" key="14">
    <source>
        <dbReference type="Proteomes" id="UP000006727"/>
    </source>
</evidence>
<evidence type="ECO:0000313" key="13">
    <source>
        <dbReference type="EnsemblPlants" id="Pp3c19_14820V3.1"/>
    </source>
</evidence>
<dbReference type="OMA" id="EIKAFWV"/>
<dbReference type="GO" id="GO:0034473">
    <property type="term" value="P:U1 snRNA 3'-end processing"/>
    <property type="evidence" value="ECO:0000318"/>
    <property type="project" value="GO_Central"/>
</dbReference>
<dbReference type="CDD" id="cd11369">
    <property type="entry name" value="RNase_PH_RRP43"/>
    <property type="match status" value="1"/>
</dbReference>
<keyword evidence="5" id="KW-0698">rRNA processing</keyword>
<dbReference type="Gramene" id="Pp3c19_14820V3.1">
    <property type="protein sequence ID" value="Pp3c19_14820V3.1"/>
    <property type="gene ID" value="Pp3c19_14820"/>
</dbReference>
<evidence type="ECO:0000256" key="2">
    <source>
        <dbReference type="ARBA" id="ARBA00004604"/>
    </source>
</evidence>
<dbReference type="EMBL" id="ABEU02000019">
    <property type="protein sequence ID" value="PNR34326.1"/>
    <property type="molecule type" value="Genomic_DNA"/>
</dbReference>
<dbReference type="OrthoDB" id="45882at2759"/>
<evidence type="ECO:0000256" key="3">
    <source>
        <dbReference type="ARBA" id="ARBA00006678"/>
    </source>
</evidence>
<dbReference type="EnsemblPlants" id="Pp3c19_14820V3.2">
    <property type="protein sequence ID" value="Pp3c19_14820V3.2"/>
    <property type="gene ID" value="Pp3c19_14820"/>
</dbReference>
<dbReference type="InterPro" id="IPR033196">
    <property type="entry name" value="Rrp43"/>
</dbReference>
<dbReference type="SUPFAM" id="SSF55666">
    <property type="entry name" value="Ribonuclease PH domain 2-like"/>
    <property type="match status" value="1"/>
</dbReference>
<dbReference type="PANTHER" id="PTHR11097:SF9">
    <property type="entry name" value="EXOSOME COMPLEX COMPONENT RRP43"/>
    <property type="match status" value="1"/>
</dbReference>
<evidence type="ECO:0000259" key="11">
    <source>
        <dbReference type="Pfam" id="PF03725"/>
    </source>
</evidence>
<reference evidence="12 14" key="2">
    <citation type="journal article" date="2018" name="Plant J.">
        <title>The Physcomitrella patens chromosome-scale assembly reveals moss genome structure and evolution.</title>
        <authorList>
            <person name="Lang D."/>
            <person name="Ullrich K.K."/>
            <person name="Murat F."/>
            <person name="Fuchs J."/>
            <person name="Jenkins J."/>
            <person name="Haas F.B."/>
            <person name="Piednoel M."/>
            <person name="Gundlach H."/>
            <person name="Van Bel M."/>
            <person name="Meyberg R."/>
            <person name="Vives C."/>
            <person name="Morata J."/>
            <person name="Symeonidi A."/>
            <person name="Hiss M."/>
            <person name="Muchero W."/>
            <person name="Kamisugi Y."/>
            <person name="Saleh O."/>
            <person name="Blanc G."/>
            <person name="Decker E.L."/>
            <person name="van Gessel N."/>
            <person name="Grimwood J."/>
            <person name="Hayes R.D."/>
            <person name="Graham S.W."/>
            <person name="Gunter L.E."/>
            <person name="McDaniel S.F."/>
            <person name="Hoernstein S.N.W."/>
            <person name="Larsson A."/>
            <person name="Li F.W."/>
            <person name="Perroud P.F."/>
            <person name="Phillips J."/>
            <person name="Ranjan P."/>
            <person name="Rokshar D.S."/>
            <person name="Rothfels C.J."/>
            <person name="Schneider L."/>
            <person name="Shu S."/>
            <person name="Stevenson D.W."/>
            <person name="Thummler F."/>
            <person name="Tillich M."/>
            <person name="Villarreal Aguilar J.C."/>
            <person name="Widiez T."/>
            <person name="Wong G.K."/>
            <person name="Wymore A."/>
            <person name="Zhang Y."/>
            <person name="Zimmer A.D."/>
            <person name="Quatrano R.S."/>
            <person name="Mayer K.F.X."/>
            <person name="Goodstein D."/>
            <person name="Casacuberta J.M."/>
            <person name="Vandepoele K."/>
            <person name="Reski R."/>
            <person name="Cuming A.C."/>
            <person name="Tuskan G.A."/>
            <person name="Maumus F."/>
            <person name="Salse J."/>
            <person name="Schmutz J."/>
            <person name="Rensing S.A."/>
        </authorList>
    </citation>
    <scope>NUCLEOTIDE SEQUENCE [LARGE SCALE GENOMIC DNA]</scope>
    <source>
        <strain evidence="13 14">cv. Gransden 2004</strain>
    </source>
</reference>
<protein>
    <recommendedName>
        <fullName evidence="9">Ribosomal RNA-processing protein 43</fullName>
    </recommendedName>
</protein>
<dbReference type="InterPro" id="IPR027408">
    <property type="entry name" value="PNPase/RNase_PH_dom_sf"/>
</dbReference>
<gene>
    <name evidence="13" type="primary">LOC112296127</name>
    <name evidence="12" type="ORF">PHYPA_024143</name>
</gene>
<accession>A9RPF4</accession>
<reference evidence="12 14" key="1">
    <citation type="journal article" date="2008" name="Science">
        <title>The Physcomitrella genome reveals evolutionary insights into the conquest of land by plants.</title>
        <authorList>
            <person name="Rensing S."/>
            <person name="Lang D."/>
            <person name="Zimmer A."/>
            <person name="Terry A."/>
            <person name="Salamov A."/>
            <person name="Shapiro H."/>
            <person name="Nishiyama T."/>
            <person name="Perroud P.-F."/>
            <person name="Lindquist E."/>
            <person name="Kamisugi Y."/>
            <person name="Tanahashi T."/>
            <person name="Sakakibara K."/>
            <person name="Fujita T."/>
            <person name="Oishi K."/>
            <person name="Shin-I T."/>
            <person name="Kuroki Y."/>
            <person name="Toyoda A."/>
            <person name="Suzuki Y."/>
            <person name="Hashimoto A."/>
            <person name="Yamaguchi K."/>
            <person name="Sugano A."/>
            <person name="Kohara Y."/>
            <person name="Fujiyama A."/>
            <person name="Anterola A."/>
            <person name="Aoki S."/>
            <person name="Ashton N."/>
            <person name="Barbazuk W.B."/>
            <person name="Barker E."/>
            <person name="Bennetzen J."/>
            <person name="Bezanilla M."/>
            <person name="Blankenship R."/>
            <person name="Cho S.H."/>
            <person name="Dutcher S."/>
            <person name="Estelle M."/>
            <person name="Fawcett J.A."/>
            <person name="Gundlach H."/>
            <person name="Hanada K."/>
            <person name="Heyl A."/>
            <person name="Hicks K.A."/>
            <person name="Hugh J."/>
            <person name="Lohr M."/>
            <person name="Mayer K."/>
            <person name="Melkozernov A."/>
            <person name="Murata T."/>
            <person name="Nelson D."/>
            <person name="Pils B."/>
            <person name="Prigge M."/>
            <person name="Reiss B."/>
            <person name="Renner T."/>
            <person name="Rombauts S."/>
            <person name="Rushton P."/>
            <person name="Sanderfoot A."/>
            <person name="Schween G."/>
            <person name="Shiu S.-H."/>
            <person name="Stueber K."/>
            <person name="Theodoulou F.L."/>
            <person name="Tu H."/>
            <person name="Van de Peer Y."/>
            <person name="Verrier P.J."/>
            <person name="Waters E."/>
            <person name="Wood A."/>
            <person name="Yang L."/>
            <person name="Cove D."/>
            <person name="Cuming A."/>
            <person name="Hasebe M."/>
            <person name="Lucas S."/>
            <person name="Mishler D.B."/>
            <person name="Reski R."/>
            <person name="Grigoriev I."/>
            <person name="Quatrano R.S."/>
            <person name="Boore J.L."/>
        </authorList>
    </citation>
    <scope>NUCLEOTIDE SEQUENCE [LARGE SCALE GENOMIC DNA]</scope>
    <source>
        <strain evidence="13 14">cv. Gransden 2004</strain>
    </source>
</reference>
<sequence>MTITGGIAEADAASATMEVEAYKRLYPLQFYERHLDSDVRPDGRPLTRARPTSVNLGSIATADGSALVKIGNTTMLAGVKLEVITPSTASPNQGQVAVDFQMPSICSPLVRPGRPAEAAWVVSEQLSNALVSSNFVNLQQLCIVPGKAAWIAYVDVYCLDADGSLLDAALLAAVAALTHLQLPAVKVTETGRVVPLKNHNGDAGQEVDSIAKKNEDQIVKSRQRLERSSMPIALTCVSHRKHLLADPSAEEESILQMSLTVIMDTSGRLISFYKPGGAVAATSATVKDCIELTKKRVAEVNSIFEEAYEEACGTEMMVE</sequence>
<name>A9RPF4_PHYPA</name>
<dbReference type="GO" id="GO:0034475">
    <property type="term" value="P:U4 snRNA 3'-end processing"/>
    <property type="evidence" value="ECO:0000318"/>
    <property type="project" value="GO_Central"/>
</dbReference>
<dbReference type="GO" id="GO:0071038">
    <property type="term" value="P:TRAMP-dependent tRNA surveillance pathway"/>
    <property type="evidence" value="ECO:0000318"/>
    <property type="project" value="GO_Central"/>
</dbReference>
<evidence type="ECO:0000256" key="8">
    <source>
        <dbReference type="ARBA" id="ARBA00023242"/>
    </source>
</evidence>
<dbReference type="InterPro" id="IPR050590">
    <property type="entry name" value="Exosome_comp_Rrp42_subfam"/>
</dbReference>
<evidence type="ECO:0000256" key="9">
    <source>
        <dbReference type="ARBA" id="ARBA00030617"/>
    </source>
</evidence>
<dbReference type="Pfam" id="PF01138">
    <property type="entry name" value="RNase_PH"/>
    <property type="match status" value="1"/>
</dbReference>
<dbReference type="RefSeq" id="XP_024404098.1">
    <property type="nucleotide sequence ID" value="XM_024548330.2"/>
</dbReference>
<evidence type="ECO:0000313" key="12">
    <source>
        <dbReference type="EMBL" id="PNR34326.1"/>
    </source>
</evidence>
<dbReference type="GeneID" id="112296127"/>
<dbReference type="GO" id="GO:0071035">
    <property type="term" value="P:nuclear polyadenylation-dependent rRNA catabolic process"/>
    <property type="evidence" value="ECO:0000318"/>
    <property type="project" value="GO_Central"/>
</dbReference>
<comment type="subcellular location">
    <subcellularLocation>
        <location evidence="1">Cytoplasm</location>
    </subcellularLocation>
    <subcellularLocation>
        <location evidence="2">Nucleus</location>
        <location evidence="2">Nucleolus</location>
    </subcellularLocation>
</comment>
<dbReference type="GO" id="GO:0071028">
    <property type="term" value="P:nuclear mRNA surveillance"/>
    <property type="evidence" value="ECO:0000318"/>
    <property type="project" value="GO_Central"/>
</dbReference>
<dbReference type="EnsemblPlants" id="Pp3c19_14820V3.1">
    <property type="protein sequence ID" value="Pp3c19_14820V3.1"/>
    <property type="gene ID" value="Pp3c19_14820"/>
</dbReference>
<dbReference type="SUPFAM" id="SSF54211">
    <property type="entry name" value="Ribosomal protein S5 domain 2-like"/>
    <property type="match status" value="1"/>
</dbReference>
<dbReference type="HOGENOM" id="CLU_038194_3_1_1"/>
<feature type="domain" description="Exoribonuclease phosphorolytic" evidence="11">
    <location>
        <begin position="230"/>
        <end position="295"/>
    </location>
</feature>
<keyword evidence="14" id="KW-1185">Reference proteome</keyword>
<keyword evidence="7" id="KW-0694">RNA-binding</keyword>
<proteinExistence type="inferred from homology"/>
<dbReference type="GO" id="GO:0000467">
    <property type="term" value="P:exonucleolytic trimming to generate mature 3'-end of 5.8S rRNA from tricistronic rRNA transcript (SSU-rRNA, 5.8S rRNA, LSU-rRNA)"/>
    <property type="evidence" value="ECO:0000318"/>
    <property type="project" value="GO_Central"/>
</dbReference>
<dbReference type="GO" id="GO:0005730">
    <property type="term" value="C:nucleolus"/>
    <property type="evidence" value="ECO:0007669"/>
    <property type="project" value="UniProtKB-SubCell"/>
</dbReference>
<dbReference type="Proteomes" id="UP000006727">
    <property type="component" value="Chromosome 19"/>
</dbReference>
<dbReference type="GO" id="GO:0034476">
    <property type="term" value="P:U5 snRNA 3'-end processing"/>
    <property type="evidence" value="ECO:0000318"/>
    <property type="project" value="GO_Central"/>
</dbReference>
<dbReference type="InterPro" id="IPR020568">
    <property type="entry name" value="Ribosomal_Su5_D2-typ_SF"/>
</dbReference>
<dbReference type="Gramene" id="Pp3c19_14820V3.2">
    <property type="protein sequence ID" value="Pp3c19_14820V3.2"/>
    <property type="gene ID" value="Pp3c19_14820"/>
</dbReference>
<dbReference type="eggNOG" id="KOG1613">
    <property type="taxonomic scope" value="Eukaryota"/>
</dbReference>
<dbReference type="GO" id="GO:0016075">
    <property type="term" value="P:rRNA catabolic process"/>
    <property type="evidence" value="ECO:0000318"/>
    <property type="project" value="GO_Central"/>
</dbReference>